<evidence type="ECO:0000256" key="2">
    <source>
        <dbReference type="ARBA" id="ARBA00038350"/>
    </source>
</evidence>
<dbReference type="Pfam" id="PF02441">
    <property type="entry name" value="Flavoprotein"/>
    <property type="match status" value="1"/>
</dbReference>
<accession>A0ABN9WED2</accession>
<dbReference type="PANTHER" id="PTHR14359:SF6">
    <property type="entry name" value="PHOSPHOPANTOTHENOYLCYSTEINE DECARBOXYLASE"/>
    <property type="match status" value="1"/>
</dbReference>
<evidence type="ECO:0000259" key="3">
    <source>
        <dbReference type="Pfam" id="PF02441"/>
    </source>
</evidence>
<comment type="similarity">
    <text evidence="2">Belongs to the HFCD (homooligomeric flavin containing Cys decarboxylase) superfamily.</text>
</comment>
<gene>
    <name evidence="4" type="ORF">PCOR1329_LOCUS65679</name>
</gene>
<comment type="caution">
    <text evidence="4">The sequence shown here is derived from an EMBL/GenBank/DDBJ whole genome shotgun (WGS) entry which is preliminary data.</text>
</comment>
<organism evidence="4 5">
    <name type="scientific">Prorocentrum cordatum</name>
    <dbReference type="NCBI Taxonomy" id="2364126"/>
    <lineage>
        <taxon>Eukaryota</taxon>
        <taxon>Sar</taxon>
        <taxon>Alveolata</taxon>
        <taxon>Dinophyceae</taxon>
        <taxon>Prorocentrales</taxon>
        <taxon>Prorocentraceae</taxon>
        <taxon>Prorocentrum</taxon>
    </lineage>
</organism>
<dbReference type="Proteomes" id="UP001189429">
    <property type="component" value="Unassembled WGS sequence"/>
</dbReference>
<protein>
    <recommendedName>
        <fullName evidence="3">Flavoprotein domain-containing protein</fullName>
    </recommendedName>
</protein>
<keyword evidence="5" id="KW-1185">Reference proteome</keyword>
<dbReference type="InterPro" id="IPR003382">
    <property type="entry name" value="Flavoprotein"/>
</dbReference>
<evidence type="ECO:0000256" key="1">
    <source>
        <dbReference type="ARBA" id="ARBA00022993"/>
    </source>
</evidence>
<dbReference type="InterPro" id="IPR006311">
    <property type="entry name" value="TAT_signal"/>
</dbReference>
<dbReference type="PROSITE" id="PS51318">
    <property type="entry name" value="TAT"/>
    <property type="match status" value="1"/>
</dbReference>
<dbReference type="InterPro" id="IPR036551">
    <property type="entry name" value="Flavin_trans-like"/>
</dbReference>
<evidence type="ECO:0000313" key="4">
    <source>
        <dbReference type="EMBL" id="CAK0883469.1"/>
    </source>
</evidence>
<evidence type="ECO:0000313" key="5">
    <source>
        <dbReference type="Proteomes" id="UP001189429"/>
    </source>
</evidence>
<dbReference type="EMBL" id="CAUYUJ010018418">
    <property type="protein sequence ID" value="CAK0883469.1"/>
    <property type="molecule type" value="Genomic_DNA"/>
</dbReference>
<keyword evidence="1" id="KW-0173">Coenzyme A biosynthesis</keyword>
<feature type="domain" description="Flavoprotein" evidence="3">
    <location>
        <begin position="29"/>
        <end position="216"/>
    </location>
</feature>
<dbReference type="Gene3D" id="3.40.50.1950">
    <property type="entry name" value="Flavin prenyltransferase-like"/>
    <property type="match status" value="1"/>
</dbReference>
<name>A0ABN9WED2_9DINO</name>
<sequence>MAPQRATLLSGAAGAAAAAALAAHRGRPRVVLIATGSVAGVKVPELVAELCRFAEVVLVLTDAGTTMAGAVAARYAPSHAAELARLQAEGSLHVLRDSDEWEGYQDLSEDAVVHVELRKWADLAVVAPCSANTLAKLACGLCDNLATCLMRAWDPVKPVVVAPAMNTLMWEHPCCAQHLGILESWGYRLVPPASKRLACGDVGRGALAPVAEVVEAARRAAEGLAERRGRDGAGAWRARGFPEWAPARELQTFANDMLTMQKRVLNEGLQKTIASVTANSDDVYSDSIMRSLRVLACVDELARRLDATPVDSIPDAQWNLVLAPQQTPCERTDRMASLEGMGVTSFSDDLCCTSESACTNEFAGLLEEIAVDTLPGCPYRTLRWPSMCDLTLPEMLFGSGIAPEDTGRLASGTLICVYGVTVVGGAVRNTSNMSDTPKMPAVTLCPEPDPEALKRFDQKLKVARGPAESMAALAFSSAGPSPARAAVGAQAGPAAAGPAPRAAAPKEGPWGAAVGAAGAAAASLALARSGFGSQRPRGCLQAGSARLPARRGAAGLKAQLIARLREAAAPQSVLLRPGGACGAGGFGRGCRRTPNRRAAG</sequence>
<dbReference type="PANTHER" id="PTHR14359">
    <property type="entry name" value="HOMO-OLIGOMERIC FLAVIN CONTAINING CYS DECARBOXYLASE FAMILY"/>
    <property type="match status" value="1"/>
</dbReference>
<reference evidence="4" key="1">
    <citation type="submission" date="2023-10" db="EMBL/GenBank/DDBJ databases">
        <authorList>
            <person name="Chen Y."/>
            <person name="Shah S."/>
            <person name="Dougan E. K."/>
            <person name="Thang M."/>
            <person name="Chan C."/>
        </authorList>
    </citation>
    <scope>NUCLEOTIDE SEQUENCE [LARGE SCALE GENOMIC DNA]</scope>
</reference>
<proteinExistence type="inferred from homology"/>
<dbReference type="SUPFAM" id="SSF52507">
    <property type="entry name" value="Homo-oligomeric flavin-containing Cys decarboxylases, HFCD"/>
    <property type="match status" value="1"/>
</dbReference>